<evidence type="ECO:0000313" key="3">
    <source>
        <dbReference type="Proteomes" id="UP000286598"/>
    </source>
</evidence>
<keyword evidence="1" id="KW-0732">Signal</keyword>
<dbReference type="RefSeq" id="WP_118354455.1">
    <property type="nucleotide sequence ID" value="NZ_CAUGZW010000008.1"/>
</dbReference>
<protein>
    <submittedName>
        <fullName evidence="2">Uncharacterized protein</fullName>
    </submittedName>
</protein>
<gene>
    <name evidence="2" type="ORF">DW060_00700</name>
</gene>
<reference evidence="2 3" key="1">
    <citation type="submission" date="2018-08" db="EMBL/GenBank/DDBJ databases">
        <title>A genome reference for cultivated species of the human gut microbiota.</title>
        <authorList>
            <person name="Zou Y."/>
            <person name="Xue W."/>
            <person name="Luo G."/>
        </authorList>
    </citation>
    <scope>NUCLEOTIDE SEQUENCE [LARGE SCALE GENOMIC DNA]</scope>
    <source>
        <strain evidence="2 3">AF42-9</strain>
    </source>
</reference>
<comment type="caution">
    <text evidence="2">The sequence shown here is derived from an EMBL/GenBank/DDBJ whole genome shotgun (WGS) entry which is preliminary data.</text>
</comment>
<evidence type="ECO:0000313" key="2">
    <source>
        <dbReference type="EMBL" id="RHK53017.1"/>
    </source>
</evidence>
<name>A0A415GRU7_9BACT</name>
<sequence>MKKLRYFALSMLAALSLAASAQTTTPNPVTLTLDIHECYVHETMTTTDETAYYYVSYLEKEIFEEKGYNDDETLASEDKKWFEEMAKGYQMDVKDVVQSFGFKGDAAEYQAGLLPDREYVIWYHGVDEKGNTTTEIKRLPFRTKPVQTISNRIKLKAQKTNDGGIFVTCEPDDKNLYYTFGSIAKSNMFDEFTHEELTIRDYMQTGISNQIYDYLASEEFGEWFKKNANQGDFSLKFDELVAGEEYYIVAAYVDNEAGICSEIATVEIDGEGNPTTSINSVPTSTPIVADGVYTLDGTRVGTTLGDVQRGAYIVKFNGRTHKVVKK</sequence>
<dbReference type="AlphaFoldDB" id="A0A415GRU7"/>
<proteinExistence type="predicted"/>
<keyword evidence="3" id="KW-1185">Reference proteome</keyword>
<dbReference type="EMBL" id="QRNO01000002">
    <property type="protein sequence ID" value="RHK53017.1"/>
    <property type="molecule type" value="Genomic_DNA"/>
</dbReference>
<dbReference type="OrthoDB" id="1005189at2"/>
<evidence type="ECO:0000256" key="1">
    <source>
        <dbReference type="SAM" id="SignalP"/>
    </source>
</evidence>
<dbReference type="Proteomes" id="UP000286598">
    <property type="component" value="Unassembled WGS sequence"/>
</dbReference>
<feature type="signal peptide" evidence="1">
    <location>
        <begin position="1"/>
        <end position="21"/>
    </location>
</feature>
<accession>A0A415GRU7</accession>
<feature type="chain" id="PRO_5019230978" evidence="1">
    <location>
        <begin position="22"/>
        <end position="326"/>
    </location>
</feature>
<organism evidence="2 3">
    <name type="scientific">Leyella stercorea</name>
    <dbReference type="NCBI Taxonomy" id="363265"/>
    <lineage>
        <taxon>Bacteria</taxon>
        <taxon>Pseudomonadati</taxon>
        <taxon>Bacteroidota</taxon>
        <taxon>Bacteroidia</taxon>
        <taxon>Bacteroidales</taxon>
        <taxon>Prevotellaceae</taxon>
        <taxon>Leyella</taxon>
    </lineage>
</organism>